<name>A0A9E4N593_9GAMM</name>
<dbReference type="Gene3D" id="1.10.260.40">
    <property type="entry name" value="lambda repressor-like DNA-binding domains"/>
    <property type="match status" value="1"/>
</dbReference>
<dbReference type="GO" id="GO:0003700">
    <property type="term" value="F:DNA-binding transcription factor activity"/>
    <property type="evidence" value="ECO:0007669"/>
    <property type="project" value="TreeGrafter"/>
</dbReference>
<dbReference type="AlphaFoldDB" id="A0A9E4N593"/>
<dbReference type="SMART" id="SM00530">
    <property type="entry name" value="HTH_XRE"/>
    <property type="match status" value="1"/>
</dbReference>
<organism evidence="3 4">
    <name type="scientific">Candidatus Thiodiazotropha taylori</name>
    <dbReference type="NCBI Taxonomy" id="2792791"/>
    <lineage>
        <taxon>Bacteria</taxon>
        <taxon>Pseudomonadati</taxon>
        <taxon>Pseudomonadota</taxon>
        <taxon>Gammaproteobacteria</taxon>
        <taxon>Chromatiales</taxon>
        <taxon>Sedimenticolaceae</taxon>
        <taxon>Candidatus Thiodiazotropha</taxon>
    </lineage>
</organism>
<dbReference type="PANTHER" id="PTHR46797:SF1">
    <property type="entry name" value="METHYLPHOSPHONATE SYNTHASE"/>
    <property type="match status" value="1"/>
</dbReference>
<dbReference type="GO" id="GO:0003677">
    <property type="term" value="F:DNA binding"/>
    <property type="evidence" value="ECO:0007669"/>
    <property type="project" value="UniProtKB-KW"/>
</dbReference>
<evidence type="ECO:0000313" key="3">
    <source>
        <dbReference type="EMBL" id="MCG7947348.1"/>
    </source>
</evidence>
<dbReference type="CDD" id="cd00093">
    <property type="entry name" value="HTH_XRE"/>
    <property type="match status" value="1"/>
</dbReference>
<comment type="caution">
    <text evidence="3">The sequence shown here is derived from an EMBL/GenBank/DDBJ whole genome shotgun (WGS) entry which is preliminary data.</text>
</comment>
<gene>
    <name evidence="3" type="ORF">JAZ07_13470</name>
</gene>
<protein>
    <submittedName>
        <fullName evidence="3">Helix-turn-helix domain-containing protein</fullName>
    </submittedName>
</protein>
<dbReference type="PROSITE" id="PS50943">
    <property type="entry name" value="HTH_CROC1"/>
    <property type="match status" value="1"/>
</dbReference>
<dbReference type="InterPro" id="IPR050807">
    <property type="entry name" value="TransReg_Diox_bact_type"/>
</dbReference>
<dbReference type="Proteomes" id="UP000886667">
    <property type="component" value="Unassembled WGS sequence"/>
</dbReference>
<dbReference type="InterPro" id="IPR001387">
    <property type="entry name" value="Cro/C1-type_HTH"/>
</dbReference>
<proteinExistence type="predicted"/>
<dbReference type="GO" id="GO:0005829">
    <property type="term" value="C:cytosol"/>
    <property type="evidence" value="ECO:0007669"/>
    <property type="project" value="TreeGrafter"/>
</dbReference>
<evidence type="ECO:0000313" key="4">
    <source>
        <dbReference type="Proteomes" id="UP000886667"/>
    </source>
</evidence>
<dbReference type="PANTHER" id="PTHR46797">
    <property type="entry name" value="HTH-TYPE TRANSCRIPTIONAL REGULATOR"/>
    <property type="match status" value="1"/>
</dbReference>
<dbReference type="Pfam" id="PF01381">
    <property type="entry name" value="HTH_3"/>
    <property type="match status" value="1"/>
</dbReference>
<feature type="domain" description="HTH cro/C1-type" evidence="2">
    <location>
        <begin position="9"/>
        <end position="64"/>
    </location>
</feature>
<evidence type="ECO:0000259" key="2">
    <source>
        <dbReference type="PROSITE" id="PS50943"/>
    </source>
</evidence>
<dbReference type="EMBL" id="JAEPCM010000466">
    <property type="protein sequence ID" value="MCG7947348.1"/>
    <property type="molecule type" value="Genomic_DNA"/>
</dbReference>
<dbReference type="SUPFAM" id="SSF47413">
    <property type="entry name" value="lambda repressor-like DNA-binding domains"/>
    <property type="match status" value="1"/>
</dbReference>
<sequence>MANVLGAKIKELRKQKGLTLEQLAEKIGSGKSYIWEIENKGVKRPSAEKLAAIAKELDVTTDYLIDDTQTEVTDDLEKEVFYRKLGQLEKDDRDKIMDMIDAWSKK</sequence>
<keyword evidence="1" id="KW-0238">DNA-binding</keyword>
<dbReference type="InterPro" id="IPR010982">
    <property type="entry name" value="Lambda_DNA-bd_dom_sf"/>
</dbReference>
<accession>A0A9E4N593</accession>
<reference evidence="3" key="1">
    <citation type="journal article" date="2021" name="Proc. Natl. Acad. Sci. U.S.A.">
        <title>Global biogeography of chemosynthetic symbionts reveals both localized and globally distributed symbiont groups. .</title>
        <authorList>
            <person name="Osvatic J.T."/>
            <person name="Wilkins L.G.E."/>
            <person name="Leibrecht L."/>
            <person name="Leray M."/>
            <person name="Zauner S."/>
            <person name="Polzin J."/>
            <person name="Camacho Y."/>
            <person name="Gros O."/>
            <person name="van Gils J.A."/>
            <person name="Eisen J.A."/>
            <person name="Petersen J.M."/>
            <person name="Yuen B."/>
        </authorList>
    </citation>
    <scope>NUCLEOTIDE SEQUENCE</scope>
    <source>
        <strain evidence="3">MAGclacostrist064TRANS</strain>
    </source>
</reference>
<evidence type="ECO:0000256" key="1">
    <source>
        <dbReference type="ARBA" id="ARBA00023125"/>
    </source>
</evidence>